<keyword evidence="3" id="KW-0862">Zinc</keyword>
<feature type="compositionally biased region" description="Polar residues" evidence="4">
    <location>
        <begin position="165"/>
        <end position="179"/>
    </location>
</feature>
<keyword evidence="2" id="KW-0863">Zinc-finger</keyword>
<dbReference type="PROSITE" id="PS51800">
    <property type="entry name" value="ZF_CHHC_U11_48K"/>
    <property type="match status" value="1"/>
</dbReference>
<protein>
    <recommendedName>
        <fullName evidence="5">CHHC U11-48K-type domain-containing protein</fullName>
    </recommendedName>
</protein>
<keyword evidence="1" id="KW-0479">Metal-binding</keyword>
<sequence length="195" mass="22271">MELTHLGQDTKSNVVHCPFNTSHTMPRKTLVLHLTKCPDRGKEKSICTFNSLHVLDSSLIREHEKTCPNRLQYDTTLYQTTAPPKITYESQVKVVEPVNKSSSDSDDWNISVKDDTTINQYQCMMKPQLGLTKAERKKFRIQAQKQYANIDLSYNPNLSIHDRQSSSTSNGGNIANQRDQQIKKDGLFFGKRPNN</sequence>
<feature type="region of interest" description="Disordered" evidence="4">
    <location>
        <begin position="156"/>
        <end position="195"/>
    </location>
</feature>
<evidence type="ECO:0000313" key="6">
    <source>
        <dbReference type="EMBL" id="KAE9538633.1"/>
    </source>
</evidence>
<dbReference type="Pfam" id="PF05253">
    <property type="entry name" value="zf-U11-48K"/>
    <property type="match status" value="1"/>
</dbReference>
<reference evidence="6 7" key="1">
    <citation type="submission" date="2019-08" db="EMBL/GenBank/DDBJ databases">
        <title>The genome of the soybean aphid Biotype 1, its phylome, world population structure and adaptation to the North American continent.</title>
        <authorList>
            <person name="Giordano R."/>
            <person name="Donthu R.K."/>
            <person name="Hernandez A.G."/>
            <person name="Wright C.L."/>
            <person name="Zimin A.V."/>
        </authorList>
    </citation>
    <scope>NUCLEOTIDE SEQUENCE [LARGE SCALE GENOMIC DNA]</scope>
    <source>
        <tissue evidence="6">Whole aphids</tissue>
    </source>
</reference>
<evidence type="ECO:0000256" key="2">
    <source>
        <dbReference type="ARBA" id="ARBA00022771"/>
    </source>
</evidence>
<accession>A0A6G0TVY7</accession>
<dbReference type="Proteomes" id="UP000475862">
    <property type="component" value="Unassembled WGS sequence"/>
</dbReference>
<gene>
    <name evidence="6" type="ORF">AGLY_005732</name>
</gene>
<evidence type="ECO:0000313" key="7">
    <source>
        <dbReference type="Proteomes" id="UP000475862"/>
    </source>
</evidence>
<feature type="domain" description="CHHC U11-48K-type" evidence="5">
    <location>
        <begin position="14"/>
        <end position="41"/>
    </location>
</feature>
<evidence type="ECO:0000256" key="4">
    <source>
        <dbReference type="SAM" id="MobiDB-lite"/>
    </source>
</evidence>
<evidence type="ECO:0000259" key="5">
    <source>
        <dbReference type="PROSITE" id="PS51800"/>
    </source>
</evidence>
<dbReference type="EMBL" id="VYZN01000016">
    <property type="protein sequence ID" value="KAE9538633.1"/>
    <property type="molecule type" value="Genomic_DNA"/>
</dbReference>
<evidence type="ECO:0000256" key="1">
    <source>
        <dbReference type="ARBA" id="ARBA00022723"/>
    </source>
</evidence>
<dbReference type="AlphaFoldDB" id="A0A6G0TVY7"/>
<dbReference type="InterPro" id="IPR022776">
    <property type="entry name" value="TRM13/UPF0224_CHHC_Znf_dom"/>
</dbReference>
<keyword evidence="7" id="KW-1185">Reference proteome</keyword>
<name>A0A6G0TVY7_APHGL</name>
<organism evidence="6 7">
    <name type="scientific">Aphis glycines</name>
    <name type="common">Soybean aphid</name>
    <dbReference type="NCBI Taxonomy" id="307491"/>
    <lineage>
        <taxon>Eukaryota</taxon>
        <taxon>Metazoa</taxon>
        <taxon>Ecdysozoa</taxon>
        <taxon>Arthropoda</taxon>
        <taxon>Hexapoda</taxon>
        <taxon>Insecta</taxon>
        <taxon>Pterygota</taxon>
        <taxon>Neoptera</taxon>
        <taxon>Paraneoptera</taxon>
        <taxon>Hemiptera</taxon>
        <taxon>Sternorrhyncha</taxon>
        <taxon>Aphidomorpha</taxon>
        <taxon>Aphidoidea</taxon>
        <taxon>Aphididae</taxon>
        <taxon>Aphidini</taxon>
        <taxon>Aphis</taxon>
        <taxon>Aphis</taxon>
    </lineage>
</organism>
<evidence type="ECO:0000256" key="3">
    <source>
        <dbReference type="ARBA" id="ARBA00022833"/>
    </source>
</evidence>
<dbReference type="OrthoDB" id="5839404at2759"/>
<comment type="caution">
    <text evidence="6">The sequence shown here is derived from an EMBL/GenBank/DDBJ whole genome shotgun (WGS) entry which is preliminary data.</text>
</comment>
<proteinExistence type="predicted"/>
<dbReference type="GO" id="GO:0008270">
    <property type="term" value="F:zinc ion binding"/>
    <property type="evidence" value="ECO:0007669"/>
    <property type="project" value="UniProtKB-KW"/>
</dbReference>